<keyword evidence="2" id="KW-1185">Reference proteome</keyword>
<evidence type="ECO:0000313" key="2">
    <source>
        <dbReference type="Proteomes" id="UP001195483"/>
    </source>
</evidence>
<dbReference type="EMBL" id="JAEAOA010001918">
    <property type="protein sequence ID" value="KAK3605649.1"/>
    <property type="molecule type" value="Genomic_DNA"/>
</dbReference>
<proteinExistence type="predicted"/>
<comment type="caution">
    <text evidence="1">The sequence shown here is derived from an EMBL/GenBank/DDBJ whole genome shotgun (WGS) entry which is preliminary data.</text>
</comment>
<protein>
    <submittedName>
        <fullName evidence="1">Uncharacterized protein</fullName>
    </submittedName>
</protein>
<accession>A0AAE0T8D3</accession>
<dbReference type="Proteomes" id="UP001195483">
    <property type="component" value="Unassembled WGS sequence"/>
</dbReference>
<dbReference type="AlphaFoldDB" id="A0AAE0T8D3"/>
<reference evidence="1" key="1">
    <citation type="journal article" date="2021" name="Genome Biol. Evol.">
        <title>A High-Quality Reference Genome for a Parasitic Bivalve with Doubly Uniparental Inheritance (Bivalvia: Unionida).</title>
        <authorList>
            <person name="Smith C.H."/>
        </authorList>
    </citation>
    <scope>NUCLEOTIDE SEQUENCE</scope>
    <source>
        <strain evidence="1">CHS0354</strain>
    </source>
</reference>
<reference evidence="1" key="2">
    <citation type="journal article" date="2021" name="Genome Biol. Evol.">
        <title>Developing a high-quality reference genome for a parasitic bivalve with doubly uniparental inheritance (Bivalvia: Unionida).</title>
        <authorList>
            <person name="Smith C.H."/>
        </authorList>
    </citation>
    <scope>NUCLEOTIDE SEQUENCE</scope>
    <source>
        <strain evidence="1">CHS0354</strain>
        <tissue evidence="1">Mantle</tissue>
    </source>
</reference>
<name>A0AAE0T8D3_9BIVA</name>
<sequence>MGILDSIQRDSFQYNYYEGSVIRYGFEWRLGFFETYFRADHIGKTTEDVRLGTVMVGAAYAIDSSYFREIGAYDDGMKYLLCKAVYLDAEERQRKYMTQLKLTIVEHKPTHHC</sequence>
<reference evidence="1" key="3">
    <citation type="submission" date="2023-05" db="EMBL/GenBank/DDBJ databases">
        <authorList>
            <person name="Smith C.H."/>
        </authorList>
    </citation>
    <scope>NUCLEOTIDE SEQUENCE</scope>
    <source>
        <strain evidence="1">CHS0354</strain>
        <tissue evidence="1">Mantle</tissue>
    </source>
</reference>
<dbReference type="InterPro" id="IPR029044">
    <property type="entry name" value="Nucleotide-diphossugar_trans"/>
</dbReference>
<organism evidence="1 2">
    <name type="scientific">Potamilus streckersoni</name>
    <dbReference type="NCBI Taxonomy" id="2493646"/>
    <lineage>
        <taxon>Eukaryota</taxon>
        <taxon>Metazoa</taxon>
        <taxon>Spiralia</taxon>
        <taxon>Lophotrochozoa</taxon>
        <taxon>Mollusca</taxon>
        <taxon>Bivalvia</taxon>
        <taxon>Autobranchia</taxon>
        <taxon>Heteroconchia</taxon>
        <taxon>Palaeoheterodonta</taxon>
        <taxon>Unionida</taxon>
        <taxon>Unionoidea</taxon>
        <taxon>Unionidae</taxon>
        <taxon>Ambleminae</taxon>
        <taxon>Lampsilini</taxon>
        <taxon>Potamilus</taxon>
    </lineage>
</organism>
<evidence type="ECO:0000313" key="1">
    <source>
        <dbReference type="EMBL" id="KAK3605649.1"/>
    </source>
</evidence>
<gene>
    <name evidence="1" type="ORF">CHS0354_032600</name>
</gene>
<dbReference type="Gene3D" id="3.90.550.10">
    <property type="entry name" value="Spore Coat Polysaccharide Biosynthesis Protein SpsA, Chain A"/>
    <property type="match status" value="1"/>
</dbReference>